<dbReference type="InterPro" id="IPR024134">
    <property type="entry name" value="SOD_Cu/Zn_/chaperone"/>
</dbReference>
<feature type="region of interest" description="Disordered" evidence="2">
    <location>
        <begin position="36"/>
        <end position="113"/>
    </location>
</feature>
<dbReference type="OrthoDB" id="2015551at2759"/>
<dbReference type="InterPro" id="IPR036423">
    <property type="entry name" value="SOD-like_Cu/Zn_dom_sf"/>
</dbReference>
<gene>
    <name evidence="5" type="ORF">NMOB1V02_LOCUS2992</name>
</gene>
<dbReference type="SUPFAM" id="SSF49329">
    <property type="entry name" value="Cu,Zn superoxide dismutase-like"/>
    <property type="match status" value="1"/>
</dbReference>
<feature type="compositionally biased region" description="Low complexity" evidence="2">
    <location>
        <begin position="67"/>
        <end position="82"/>
    </location>
</feature>
<dbReference type="CDD" id="cd00305">
    <property type="entry name" value="Cu-Zn_Superoxide_Dismutase"/>
    <property type="match status" value="1"/>
</dbReference>
<organism evidence="5">
    <name type="scientific">Notodromas monacha</name>
    <dbReference type="NCBI Taxonomy" id="399045"/>
    <lineage>
        <taxon>Eukaryota</taxon>
        <taxon>Metazoa</taxon>
        <taxon>Ecdysozoa</taxon>
        <taxon>Arthropoda</taxon>
        <taxon>Crustacea</taxon>
        <taxon>Oligostraca</taxon>
        <taxon>Ostracoda</taxon>
        <taxon>Podocopa</taxon>
        <taxon>Podocopida</taxon>
        <taxon>Cypridocopina</taxon>
        <taxon>Cypridoidea</taxon>
        <taxon>Cyprididae</taxon>
        <taxon>Notodromas</taxon>
    </lineage>
</organism>
<dbReference type="GO" id="GO:0005507">
    <property type="term" value="F:copper ion binding"/>
    <property type="evidence" value="ECO:0007669"/>
    <property type="project" value="InterPro"/>
</dbReference>
<comment type="cofactor">
    <cofactor evidence="1">
        <name>Cu cation</name>
        <dbReference type="ChEBI" id="CHEBI:23378"/>
    </cofactor>
    <text evidence="1">Binds 1 copper ion per subunit.</text>
</comment>
<dbReference type="EMBL" id="OA882406">
    <property type="protein sequence ID" value="CAD7275192.1"/>
    <property type="molecule type" value="Genomic_DNA"/>
</dbReference>
<dbReference type="EMBL" id="CAJPEX010000369">
    <property type="protein sequence ID" value="CAG0915344.1"/>
    <property type="molecule type" value="Genomic_DNA"/>
</dbReference>
<dbReference type="Gene3D" id="2.60.40.200">
    <property type="entry name" value="Superoxide dismutase, copper/zinc binding domain"/>
    <property type="match status" value="1"/>
</dbReference>
<name>A0A7R9BJX7_9CRUS</name>
<dbReference type="EC" id="1.15.1.1" evidence="1"/>
<dbReference type="InterPro" id="IPR018152">
    <property type="entry name" value="SOD_Cu/Zn_BS"/>
</dbReference>
<evidence type="ECO:0000256" key="2">
    <source>
        <dbReference type="SAM" id="MobiDB-lite"/>
    </source>
</evidence>
<evidence type="ECO:0000259" key="4">
    <source>
        <dbReference type="Pfam" id="PF00080"/>
    </source>
</evidence>
<evidence type="ECO:0000313" key="6">
    <source>
        <dbReference type="Proteomes" id="UP000678499"/>
    </source>
</evidence>
<dbReference type="AlphaFoldDB" id="A0A7R9BJX7"/>
<keyword evidence="6" id="KW-1185">Reference proteome</keyword>
<keyword evidence="1" id="KW-0186">Copper</keyword>
<feature type="compositionally biased region" description="Low complexity" evidence="2">
    <location>
        <begin position="90"/>
        <end position="101"/>
    </location>
</feature>
<proteinExistence type="inferred from homology"/>
<reference evidence="5" key="1">
    <citation type="submission" date="2020-11" db="EMBL/GenBank/DDBJ databases">
        <authorList>
            <person name="Tran Van P."/>
        </authorList>
    </citation>
    <scope>NUCLEOTIDE SEQUENCE</scope>
</reference>
<keyword evidence="1" id="KW-0479">Metal-binding</keyword>
<comment type="similarity">
    <text evidence="1">Belongs to the Cu-Zn superoxide dismutase family.</text>
</comment>
<comment type="cofactor">
    <cofactor evidence="1">
        <name>Zn(2+)</name>
        <dbReference type="ChEBI" id="CHEBI:29105"/>
    </cofactor>
    <text evidence="1">Binds 1 zinc ion per subunit.</text>
</comment>
<evidence type="ECO:0000313" key="5">
    <source>
        <dbReference type="EMBL" id="CAD7275192.1"/>
    </source>
</evidence>
<keyword evidence="3" id="KW-0732">Signal</keyword>
<protein>
    <recommendedName>
        <fullName evidence="1">Superoxide dismutase [Cu-Zn]</fullName>
        <ecNumber evidence="1">1.15.1.1</ecNumber>
    </recommendedName>
</protein>
<evidence type="ECO:0000256" key="3">
    <source>
        <dbReference type="SAM" id="SignalP"/>
    </source>
</evidence>
<keyword evidence="1" id="KW-0560">Oxidoreductase</keyword>
<sequence length="292" mass="31595">MLRGNILTVGVAVLVTVVGGQHGHYEYDQGYVETPYSQPSGYSRPEPQQYYTRPTYTRQPRPHHQSYESSYPSSSGSAYPRPYQRPRPSYPQQQQQQYPSSHGEQPHYAAMCDFGTGAGSGKVQGRLTLTQGSSYEPVIISGKWICSGGETNFLSNPSIDSAGTISPLKPGQHGFHIHMYGDFSDGCTSAGGHYNPLKADHGSPDNNKKDRHIGDLGNIEAGYDSTANIHVVDKLVSLADGGKYPIGGRAIVVHEKPDDLGRGGDAESKKTGNAGARLGCCIITYIDPKKLH</sequence>
<feature type="domain" description="Superoxide dismutase copper/zinc binding" evidence="4">
    <location>
        <begin position="159"/>
        <end position="283"/>
    </location>
</feature>
<dbReference type="PANTHER" id="PTHR10003">
    <property type="entry name" value="SUPEROXIDE DISMUTASE CU-ZN -RELATED"/>
    <property type="match status" value="1"/>
</dbReference>
<dbReference type="GO" id="GO:0004784">
    <property type="term" value="F:superoxide dismutase activity"/>
    <property type="evidence" value="ECO:0007669"/>
    <property type="project" value="UniProtKB-EC"/>
</dbReference>
<comment type="catalytic activity">
    <reaction evidence="1">
        <text>2 superoxide + 2 H(+) = H2O2 + O2</text>
        <dbReference type="Rhea" id="RHEA:20696"/>
        <dbReference type="ChEBI" id="CHEBI:15378"/>
        <dbReference type="ChEBI" id="CHEBI:15379"/>
        <dbReference type="ChEBI" id="CHEBI:16240"/>
        <dbReference type="ChEBI" id="CHEBI:18421"/>
        <dbReference type="EC" id="1.15.1.1"/>
    </reaction>
</comment>
<feature type="chain" id="PRO_5036210135" description="Superoxide dismutase [Cu-Zn]" evidence="3">
    <location>
        <begin position="21"/>
        <end position="292"/>
    </location>
</feature>
<feature type="compositionally biased region" description="Polar residues" evidence="2">
    <location>
        <begin position="49"/>
        <end position="58"/>
    </location>
</feature>
<dbReference type="PRINTS" id="PR00068">
    <property type="entry name" value="CUZNDISMTASE"/>
</dbReference>
<comment type="function">
    <text evidence="1">Destroys radicals which are normally produced within the cells and which are toxic to biological systems.</text>
</comment>
<dbReference type="PROSITE" id="PS00087">
    <property type="entry name" value="SOD_CU_ZN_1"/>
    <property type="match status" value="1"/>
</dbReference>
<dbReference type="PROSITE" id="PS00332">
    <property type="entry name" value="SOD_CU_ZN_2"/>
    <property type="match status" value="1"/>
</dbReference>
<keyword evidence="1" id="KW-0862">Zinc</keyword>
<accession>A0A7R9BJX7</accession>
<feature type="signal peptide" evidence="3">
    <location>
        <begin position="1"/>
        <end position="20"/>
    </location>
</feature>
<dbReference type="Pfam" id="PF00080">
    <property type="entry name" value="Sod_Cu"/>
    <property type="match status" value="1"/>
</dbReference>
<evidence type="ECO:0000256" key="1">
    <source>
        <dbReference type="RuleBase" id="RU000393"/>
    </source>
</evidence>
<dbReference type="InterPro" id="IPR001424">
    <property type="entry name" value="SOD_Cu_Zn_dom"/>
</dbReference>
<dbReference type="Proteomes" id="UP000678499">
    <property type="component" value="Unassembled WGS sequence"/>
</dbReference>